<dbReference type="SUPFAM" id="SSF46689">
    <property type="entry name" value="Homeodomain-like"/>
    <property type="match status" value="2"/>
</dbReference>
<evidence type="ECO:0000259" key="12">
    <source>
        <dbReference type="PROSITE" id="PS01124"/>
    </source>
</evidence>
<sequence length="189" mass="21833">MNERTRISDNEKWQAVINCARNYDSLFFYGVKTTGIFCRPSCKSKTPIRGNVIFFNNAANAIASGFRPCKRCCPDKIIFKPELEIIKKAKDIFHTTYNKQVNLQYVSRQLGVSINHLIKLFKQHTDFTPIQYISKIRVDKAKELLKQGDISILEIAYATGYKSLSNFYKCFKDQTGYTPSEYKKSRGEL</sequence>
<dbReference type="InterPro" id="IPR020449">
    <property type="entry name" value="Tscrpt_reg_AraC-type_HTH"/>
</dbReference>
<dbReference type="GO" id="GO:0032259">
    <property type="term" value="P:methylation"/>
    <property type="evidence" value="ECO:0007669"/>
    <property type="project" value="UniProtKB-KW"/>
</dbReference>
<dbReference type="STRING" id="536227.Ccar_17940"/>
<dbReference type="PROSITE" id="PS01124">
    <property type="entry name" value="HTH_ARAC_FAMILY_2"/>
    <property type="match status" value="1"/>
</dbReference>
<dbReference type="GO" id="GO:0043565">
    <property type="term" value="F:sequence-specific DNA binding"/>
    <property type="evidence" value="ECO:0007669"/>
    <property type="project" value="InterPro"/>
</dbReference>
<dbReference type="SMART" id="SM00342">
    <property type="entry name" value="HTH_ARAC"/>
    <property type="match status" value="1"/>
</dbReference>
<evidence type="ECO:0000256" key="11">
    <source>
        <dbReference type="ARBA" id="ARBA00023204"/>
    </source>
</evidence>
<evidence type="ECO:0000256" key="4">
    <source>
        <dbReference type="ARBA" id="ARBA00022723"/>
    </source>
</evidence>
<dbReference type="PATRIC" id="fig|536227.13.peg.3769"/>
<evidence type="ECO:0000256" key="7">
    <source>
        <dbReference type="ARBA" id="ARBA00023015"/>
    </source>
</evidence>
<reference evidence="13 14" key="1">
    <citation type="submission" date="2009-06" db="EMBL/GenBank/DDBJ databases">
        <title>The draft genome of Clostridium carboxidivorans P7.</title>
        <authorList>
            <consortium name="US DOE Joint Genome Institute (JGI-PGF)"/>
            <person name="Lucas S."/>
            <person name="Copeland A."/>
            <person name="Lapidus A."/>
            <person name="Glavina del Rio T."/>
            <person name="Tice H."/>
            <person name="Bruce D."/>
            <person name="Goodwin L."/>
            <person name="Pitluck S."/>
            <person name="Larimer F."/>
            <person name="Land M.L."/>
            <person name="Hauser L."/>
            <person name="Hemme C.L."/>
        </authorList>
    </citation>
    <scope>NUCLEOTIDE SEQUENCE [LARGE SCALE GENOMIC DNA]</scope>
    <source>
        <strain evidence="13 14">P7</strain>
    </source>
</reference>
<evidence type="ECO:0000256" key="8">
    <source>
        <dbReference type="ARBA" id="ARBA00023125"/>
    </source>
</evidence>
<keyword evidence="7" id="KW-0805">Transcription regulation</keyword>
<keyword evidence="5" id="KW-0227">DNA damage</keyword>
<keyword evidence="3 13" id="KW-0808">Transferase</keyword>
<dbReference type="Gene3D" id="1.10.10.60">
    <property type="entry name" value="Homeodomain-like"/>
    <property type="match status" value="2"/>
</dbReference>
<protein>
    <submittedName>
        <fullName evidence="13">Transcriptional regulator, AraC family</fullName>
        <ecNumber evidence="13">2.1.1.63</ecNumber>
    </submittedName>
</protein>
<dbReference type="RefSeq" id="WP_007063168.1">
    <property type="nucleotide sequence ID" value="NZ_ACVI01000099.1"/>
</dbReference>
<comment type="cofactor">
    <cofactor evidence="1">
        <name>Zn(2+)</name>
        <dbReference type="ChEBI" id="CHEBI:29105"/>
    </cofactor>
</comment>
<organism evidence="13 14">
    <name type="scientific">Clostridium carboxidivorans P7</name>
    <dbReference type="NCBI Taxonomy" id="536227"/>
    <lineage>
        <taxon>Bacteria</taxon>
        <taxon>Bacillati</taxon>
        <taxon>Bacillota</taxon>
        <taxon>Clostridia</taxon>
        <taxon>Eubacteriales</taxon>
        <taxon>Clostridiaceae</taxon>
        <taxon>Clostridium</taxon>
    </lineage>
</organism>
<dbReference type="PROSITE" id="PS00041">
    <property type="entry name" value="HTH_ARAC_FAMILY_1"/>
    <property type="match status" value="1"/>
</dbReference>
<gene>
    <name evidence="13" type="ORF">CcarbDRAFT_4283</name>
</gene>
<dbReference type="Proteomes" id="UP000004198">
    <property type="component" value="Unassembled WGS sequence"/>
</dbReference>
<evidence type="ECO:0000256" key="2">
    <source>
        <dbReference type="ARBA" id="ARBA00022603"/>
    </source>
</evidence>
<dbReference type="Pfam" id="PF02805">
    <property type="entry name" value="Ada_Zn_binding"/>
    <property type="match status" value="1"/>
</dbReference>
<dbReference type="PRINTS" id="PR00032">
    <property type="entry name" value="HTHARAC"/>
</dbReference>
<dbReference type="EC" id="2.1.1.63" evidence="13"/>
<dbReference type="InterPro" id="IPR009057">
    <property type="entry name" value="Homeodomain-like_sf"/>
</dbReference>
<evidence type="ECO:0000256" key="5">
    <source>
        <dbReference type="ARBA" id="ARBA00022763"/>
    </source>
</evidence>
<keyword evidence="6" id="KW-0862">Zinc</keyword>
<dbReference type="PIRSF" id="PIRSF000408">
    <property type="entry name" value="Alkyltransferas_AdaA"/>
    <property type="match status" value="1"/>
</dbReference>
<dbReference type="InterPro" id="IPR018062">
    <property type="entry name" value="HTH_AraC-typ_CS"/>
</dbReference>
<dbReference type="GO" id="GO:0008270">
    <property type="term" value="F:zinc ion binding"/>
    <property type="evidence" value="ECO:0007669"/>
    <property type="project" value="InterPro"/>
</dbReference>
<keyword evidence="10" id="KW-0804">Transcription</keyword>
<dbReference type="KEGG" id="cck:Ccar_17940"/>
<feature type="domain" description="HTH araC/xylS-type" evidence="12">
    <location>
        <begin position="87"/>
        <end position="185"/>
    </location>
</feature>
<comment type="caution">
    <text evidence="13">The sequence shown here is derived from an EMBL/GenBank/DDBJ whole genome shotgun (WGS) entry which is preliminary data.</text>
</comment>
<dbReference type="InterPro" id="IPR016220">
    <property type="entry name" value="Me-P-triester_DNA_alkyl-Trfase"/>
</dbReference>
<dbReference type="GO" id="GO:0006281">
    <property type="term" value="P:DNA repair"/>
    <property type="evidence" value="ECO:0007669"/>
    <property type="project" value="UniProtKB-KW"/>
</dbReference>
<keyword evidence="4" id="KW-0479">Metal-binding</keyword>
<dbReference type="InterPro" id="IPR035451">
    <property type="entry name" value="Ada-like_dom_sf"/>
</dbReference>
<keyword evidence="2 13" id="KW-0489">Methyltransferase</keyword>
<keyword evidence="14" id="KW-1185">Reference proteome</keyword>
<proteinExistence type="predicted"/>
<dbReference type="InterPro" id="IPR018060">
    <property type="entry name" value="HTH_AraC"/>
</dbReference>
<dbReference type="GO" id="GO:0003700">
    <property type="term" value="F:DNA-binding transcription factor activity"/>
    <property type="evidence" value="ECO:0007669"/>
    <property type="project" value="InterPro"/>
</dbReference>
<dbReference type="GO" id="GO:0003908">
    <property type="term" value="F:methylated-DNA-[protein]-cysteine S-methyltransferase activity"/>
    <property type="evidence" value="ECO:0007669"/>
    <property type="project" value="UniProtKB-EC"/>
</dbReference>
<dbReference type="eggNOG" id="COG2169">
    <property type="taxonomic scope" value="Bacteria"/>
</dbReference>
<dbReference type="AlphaFoldDB" id="C6PZR6"/>
<dbReference type="Gene3D" id="3.40.10.10">
    <property type="entry name" value="DNA Methylphosphotriester Repair Domain"/>
    <property type="match status" value="1"/>
</dbReference>
<evidence type="ECO:0000256" key="9">
    <source>
        <dbReference type="ARBA" id="ARBA00023159"/>
    </source>
</evidence>
<dbReference type="SUPFAM" id="SSF57884">
    <property type="entry name" value="Ada DNA repair protein, N-terminal domain (N-Ada 10)"/>
    <property type="match status" value="1"/>
</dbReference>
<name>C6PZR6_9CLOT</name>
<keyword evidence="8" id="KW-0238">DNA-binding</keyword>
<evidence type="ECO:0000313" key="14">
    <source>
        <dbReference type="Proteomes" id="UP000004198"/>
    </source>
</evidence>
<dbReference type="PANTHER" id="PTHR43280:SF2">
    <property type="entry name" value="HTH-TYPE TRANSCRIPTIONAL REGULATOR EXSA"/>
    <property type="match status" value="1"/>
</dbReference>
<evidence type="ECO:0000256" key="1">
    <source>
        <dbReference type="ARBA" id="ARBA00001947"/>
    </source>
</evidence>
<evidence type="ECO:0000313" key="13">
    <source>
        <dbReference type="EMBL" id="EET85266.1"/>
    </source>
</evidence>
<dbReference type="EMBL" id="ACVI01000099">
    <property type="protein sequence ID" value="EET85266.1"/>
    <property type="molecule type" value="Genomic_DNA"/>
</dbReference>
<keyword evidence="9" id="KW-0010">Activator</keyword>
<dbReference type="Pfam" id="PF12833">
    <property type="entry name" value="HTH_18"/>
    <property type="match status" value="1"/>
</dbReference>
<keyword evidence="11" id="KW-0234">DNA repair</keyword>
<dbReference type="PANTHER" id="PTHR43280">
    <property type="entry name" value="ARAC-FAMILY TRANSCRIPTIONAL REGULATOR"/>
    <property type="match status" value="1"/>
</dbReference>
<evidence type="ECO:0000256" key="10">
    <source>
        <dbReference type="ARBA" id="ARBA00023163"/>
    </source>
</evidence>
<accession>C6PZR6</accession>
<dbReference type="OrthoDB" id="9783680at2"/>
<dbReference type="InterPro" id="IPR004026">
    <property type="entry name" value="Ada_DNA_repair_Zn-bd"/>
</dbReference>
<evidence type="ECO:0000256" key="6">
    <source>
        <dbReference type="ARBA" id="ARBA00022833"/>
    </source>
</evidence>
<evidence type="ECO:0000256" key="3">
    <source>
        <dbReference type="ARBA" id="ARBA00022679"/>
    </source>
</evidence>